<evidence type="ECO:0000313" key="3">
    <source>
        <dbReference type="Proteomes" id="UP001597383"/>
    </source>
</evidence>
<dbReference type="InterPro" id="IPR036281">
    <property type="entry name" value="SinR/SinI_dimer_dom_sf"/>
</dbReference>
<protein>
    <submittedName>
        <fullName evidence="2">Anti-repressor SinI family protein</fullName>
    </submittedName>
</protein>
<organism evidence="2 3">
    <name type="scientific">Ornithinibacillus salinisoli</name>
    <dbReference type="NCBI Taxonomy" id="1848459"/>
    <lineage>
        <taxon>Bacteria</taxon>
        <taxon>Bacillati</taxon>
        <taxon>Bacillota</taxon>
        <taxon>Bacilli</taxon>
        <taxon>Bacillales</taxon>
        <taxon>Bacillaceae</taxon>
        <taxon>Ornithinibacillus</taxon>
    </lineage>
</organism>
<sequence>MVEKLESKLTIQTYENVDYEWLSLILEAKKHGISLNEIRNFLKDHSSNR</sequence>
<dbReference type="Pfam" id="PF08671">
    <property type="entry name" value="SinI"/>
    <property type="match status" value="1"/>
</dbReference>
<feature type="domain" description="Sin" evidence="1">
    <location>
        <begin position="8"/>
        <end position="46"/>
    </location>
</feature>
<accession>A0ABW4VZ35</accession>
<dbReference type="RefSeq" id="WP_377557482.1">
    <property type="nucleotide sequence ID" value="NZ_JBHUHQ010000016.1"/>
</dbReference>
<name>A0ABW4VZ35_9BACI</name>
<proteinExistence type="predicted"/>
<dbReference type="SUPFAM" id="SSF47406">
    <property type="entry name" value="SinR repressor dimerisation domain-like"/>
    <property type="match status" value="1"/>
</dbReference>
<reference evidence="3" key="1">
    <citation type="journal article" date="2019" name="Int. J. Syst. Evol. Microbiol.">
        <title>The Global Catalogue of Microorganisms (GCM) 10K type strain sequencing project: providing services to taxonomists for standard genome sequencing and annotation.</title>
        <authorList>
            <consortium name="The Broad Institute Genomics Platform"/>
            <consortium name="The Broad Institute Genome Sequencing Center for Infectious Disease"/>
            <person name="Wu L."/>
            <person name="Ma J."/>
        </authorList>
    </citation>
    <scope>NUCLEOTIDE SEQUENCE [LARGE SCALE GENOMIC DNA]</scope>
    <source>
        <strain evidence="3">R28</strain>
    </source>
</reference>
<dbReference type="EMBL" id="JBHUHQ010000016">
    <property type="protein sequence ID" value="MFD2044884.1"/>
    <property type="molecule type" value="Genomic_DNA"/>
</dbReference>
<gene>
    <name evidence="2" type="ORF">ACFSJF_11440</name>
</gene>
<keyword evidence="3" id="KW-1185">Reference proteome</keyword>
<dbReference type="Proteomes" id="UP001597383">
    <property type="component" value="Unassembled WGS sequence"/>
</dbReference>
<comment type="caution">
    <text evidence="2">The sequence shown here is derived from an EMBL/GenBank/DDBJ whole genome shotgun (WGS) entry which is preliminary data.</text>
</comment>
<evidence type="ECO:0000313" key="2">
    <source>
        <dbReference type="EMBL" id="MFD2044884.1"/>
    </source>
</evidence>
<evidence type="ECO:0000259" key="1">
    <source>
        <dbReference type="PROSITE" id="PS51500"/>
    </source>
</evidence>
<dbReference type="InterPro" id="IPR010981">
    <property type="entry name" value="SinR/SinI_dimer_dom"/>
</dbReference>
<dbReference type="PROSITE" id="PS51500">
    <property type="entry name" value="SIN"/>
    <property type="match status" value="1"/>
</dbReference>